<dbReference type="EMBL" id="FONN01000002">
    <property type="protein sequence ID" value="SFE43137.1"/>
    <property type="molecule type" value="Genomic_DNA"/>
</dbReference>
<gene>
    <name evidence="1" type="ORF">SAMN04487969_102485</name>
</gene>
<evidence type="ECO:0000313" key="2">
    <source>
        <dbReference type="Proteomes" id="UP000183410"/>
    </source>
</evidence>
<reference evidence="2" key="1">
    <citation type="submission" date="2016-10" db="EMBL/GenBank/DDBJ databases">
        <authorList>
            <person name="Varghese N."/>
            <person name="Submissions S."/>
        </authorList>
    </citation>
    <scope>NUCLEOTIDE SEQUENCE [LARGE SCALE GENOMIC DNA]</scope>
    <source>
        <strain evidence="2">CGMCC 1.10223</strain>
    </source>
</reference>
<dbReference type="Proteomes" id="UP000183410">
    <property type="component" value="Unassembled WGS sequence"/>
</dbReference>
<organism evidence="1 2">
    <name type="scientific">Paenibacillus algorifonticola</name>
    <dbReference type="NCBI Taxonomy" id="684063"/>
    <lineage>
        <taxon>Bacteria</taxon>
        <taxon>Bacillati</taxon>
        <taxon>Bacillota</taxon>
        <taxon>Bacilli</taxon>
        <taxon>Bacillales</taxon>
        <taxon>Paenibacillaceae</taxon>
        <taxon>Paenibacillus</taxon>
    </lineage>
</organism>
<dbReference type="AlphaFoldDB" id="A0A1I2AHF0"/>
<evidence type="ECO:0000313" key="1">
    <source>
        <dbReference type="EMBL" id="SFE43137.1"/>
    </source>
</evidence>
<dbReference type="RefSeq" id="WP_046230204.1">
    <property type="nucleotide sequence ID" value="NZ_FONN01000002.1"/>
</dbReference>
<name>A0A1I2AHF0_9BACL</name>
<accession>A0A1I2AHF0</accession>
<keyword evidence="2" id="KW-1185">Reference proteome</keyword>
<proteinExistence type="predicted"/>
<sequence>MEYVVQCRNTTWGTEMTIEGNNLVEAIKRNFSRILERSTRGHISFGYPMTAKLKYVQTLPDGAQSFKVAPDGTTTVDNDTPRGHIELRLEWTKPHYRTKLEEAFSHTVYINGDASYIEDESSFVILGN</sequence>
<protein>
    <submittedName>
        <fullName evidence="1">Uncharacterized protein</fullName>
    </submittedName>
</protein>